<reference evidence="17" key="2">
    <citation type="submission" date="2020-02" db="EMBL/GenBank/DDBJ databases">
        <authorList>
            <person name="Gilchrist C.L.M."/>
            <person name="Chooi Y.-H."/>
        </authorList>
    </citation>
    <scope>NUCLEOTIDE SEQUENCE</scope>
    <source>
        <strain evidence="17">MST-FP2251</strain>
    </source>
</reference>
<keyword evidence="11 14" id="KW-0143">Chaperone</keyword>
<organism evidence="17 18">
    <name type="scientific">Aspergillus nanangensis</name>
    <dbReference type="NCBI Taxonomy" id="2582783"/>
    <lineage>
        <taxon>Eukaryota</taxon>
        <taxon>Fungi</taxon>
        <taxon>Dikarya</taxon>
        <taxon>Ascomycota</taxon>
        <taxon>Pezizomycotina</taxon>
        <taxon>Eurotiomycetes</taxon>
        <taxon>Eurotiomycetidae</taxon>
        <taxon>Eurotiales</taxon>
        <taxon>Aspergillaceae</taxon>
        <taxon>Aspergillus</taxon>
        <taxon>Aspergillus subgen. Circumdati</taxon>
    </lineage>
</organism>
<dbReference type="GO" id="GO:0046872">
    <property type="term" value="F:metal ion binding"/>
    <property type="evidence" value="ECO:0007669"/>
    <property type="project" value="UniProtKB-KW"/>
</dbReference>
<evidence type="ECO:0000256" key="14">
    <source>
        <dbReference type="RuleBase" id="RU367043"/>
    </source>
</evidence>
<evidence type="ECO:0000256" key="10">
    <source>
        <dbReference type="ARBA" id="ARBA00023157"/>
    </source>
</evidence>
<keyword evidence="3 14" id="KW-0813">Transport</keyword>
<keyword evidence="9 14" id="KW-0496">Mitochondrion</keyword>
<name>A0AAD4CXS6_ASPNN</name>
<feature type="domain" description="Tim10-like" evidence="16">
    <location>
        <begin position="25"/>
        <end position="85"/>
    </location>
</feature>
<keyword evidence="7 14" id="KW-0653">Protein transport</keyword>
<comment type="function">
    <text evidence="12">Mitochondrial intermembrane chaperone that participates in the import and insertion of some multi-pass transmembrane proteins into the mitochondrial inner membrane. Also required for the transfer of beta-barrel precursors from the TOM complex to the sorting and assembly machinery (SAM complex) of the outer membrane. Acts as a chaperone-like protein that protects the hydrophobic precursors from aggregation and guide them through the mitochondrial intermembrane space. The TIM8-TIM13 complex is non essential and only mediates the import of few proteins, while the predominant TIM9-TIM10 70 kDa complex is crucial and mediates the import of much more proteins.</text>
</comment>
<dbReference type="SUPFAM" id="SSF144122">
    <property type="entry name" value="Tim10-like"/>
    <property type="match status" value="1"/>
</dbReference>
<comment type="caution">
    <text evidence="17">The sequence shown here is derived from an EMBL/GenBank/DDBJ whole genome shotgun (WGS) entry which is preliminary data.</text>
</comment>
<evidence type="ECO:0000256" key="9">
    <source>
        <dbReference type="ARBA" id="ARBA00023128"/>
    </source>
</evidence>
<evidence type="ECO:0000256" key="8">
    <source>
        <dbReference type="ARBA" id="ARBA00023010"/>
    </source>
</evidence>
<sequence length="117" mass="12334">MALFGSGSNGQASSPQEVKTAIVRQLQQEAAMANARNLIGKVNEHCFDACVPVPGSSMSSREESCLSQCMEKYISFWNVASRTYIARIAKESKKAGGQDTVAMNSLATAPSGAGDSL</sequence>
<evidence type="ECO:0000256" key="7">
    <source>
        <dbReference type="ARBA" id="ARBA00022927"/>
    </source>
</evidence>
<evidence type="ECO:0000259" key="16">
    <source>
        <dbReference type="Pfam" id="PF02953"/>
    </source>
</evidence>
<gene>
    <name evidence="17" type="primary">TIM13</name>
    <name evidence="17" type="ORF">FE257_009903</name>
</gene>
<dbReference type="AlphaFoldDB" id="A0AAD4CXS6"/>
<dbReference type="FunFam" id="1.10.287.810:FF:000001">
    <property type="entry name" value="mitochondrial import inner membrane translocase subunit TIM13"/>
    <property type="match status" value="1"/>
</dbReference>
<accession>A0AAD4CXS6</accession>
<comment type="subcellular location">
    <subcellularLocation>
        <location evidence="1 14">Mitochondrion inner membrane</location>
        <topology evidence="1 14">Peripheral membrane protein</topology>
        <orientation evidence="1 14">Intermembrane side</orientation>
    </subcellularLocation>
</comment>
<dbReference type="GO" id="GO:0015031">
    <property type="term" value="P:protein transport"/>
    <property type="evidence" value="ECO:0007669"/>
    <property type="project" value="UniProtKB-KW"/>
</dbReference>
<evidence type="ECO:0000256" key="3">
    <source>
        <dbReference type="ARBA" id="ARBA00022448"/>
    </source>
</evidence>
<evidence type="ECO:0000256" key="13">
    <source>
        <dbReference type="ARBA" id="ARBA00025862"/>
    </source>
</evidence>
<evidence type="ECO:0000256" key="4">
    <source>
        <dbReference type="ARBA" id="ARBA00022723"/>
    </source>
</evidence>
<dbReference type="Gene3D" id="1.10.287.810">
    <property type="entry name" value="Mitochondrial import inner membrane translocase subunit tim13 like domains"/>
    <property type="match status" value="1"/>
</dbReference>
<comment type="similarity">
    <text evidence="2 14">Belongs to the small Tim family.</text>
</comment>
<evidence type="ECO:0000256" key="11">
    <source>
        <dbReference type="ARBA" id="ARBA00023186"/>
    </source>
</evidence>
<comment type="domain">
    <text evidence="14">The twin CX3C motif contains 4 conserved Cys residues that form 2 disulfide bonds in the mitochondrial intermembrane space.</text>
</comment>
<evidence type="ECO:0000256" key="12">
    <source>
        <dbReference type="ARBA" id="ARBA00025151"/>
    </source>
</evidence>
<dbReference type="Pfam" id="PF02953">
    <property type="entry name" value="zf-Tim10_DDP"/>
    <property type="match status" value="1"/>
</dbReference>
<evidence type="ECO:0000256" key="1">
    <source>
        <dbReference type="ARBA" id="ARBA00004137"/>
    </source>
</evidence>
<evidence type="ECO:0000313" key="17">
    <source>
        <dbReference type="EMBL" id="KAF9893733.1"/>
    </source>
</evidence>
<dbReference type="EMBL" id="VCAU01000006">
    <property type="protein sequence ID" value="KAF9893733.1"/>
    <property type="molecule type" value="Genomic_DNA"/>
</dbReference>
<keyword evidence="6" id="KW-0862">Zinc</keyword>
<keyword evidence="10 14" id="KW-1015">Disulfide bond</keyword>
<keyword evidence="5 14" id="KW-0472">Membrane</keyword>
<reference evidence="17" key="1">
    <citation type="journal article" date="2019" name="Beilstein J. Org. Chem.">
        <title>Nanangenines: drimane sesquiterpenoids as the dominant metabolite cohort of a novel Australian fungus, Aspergillus nanangensis.</title>
        <authorList>
            <person name="Lacey H.J."/>
            <person name="Gilchrist C.L.M."/>
            <person name="Crombie A."/>
            <person name="Kalaitzis J.A."/>
            <person name="Vuong D."/>
            <person name="Rutledge P.J."/>
            <person name="Turner P."/>
            <person name="Pitt J.I."/>
            <person name="Lacey E."/>
            <person name="Chooi Y.H."/>
            <person name="Piggott A.M."/>
        </authorList>
    </citation>
    <scope>NUCLEOTIDE SEQUENCE</scope>
    <source>
        <strain evidence="17">MST-FP2251</strain>
    </source>
</reference>
<dbReference type="InterPro" id="IPR035427">
    <property type="entry name" value="Tim10-like_dom_sf"/>
</dbReference>
<feature type="region of interest" description="Disordered" evidence="15">
    <location>
        <begin position="95"/>
        <end position="117"/>
    </location>
</feature>
<dbReference type="Proteomes" id="UP001194746">
    <property type="component" value="Unassembled WGS sequence"/>
</dbReference>
<evidence type="ECO:0000256" key="6">
    <source>
        <dbReference type="ARBA" id="ARBA00022833"/>
    </source>
</evidence>
<dbReference type="GO" id="GO:0005743">
    <property type="term" value="C:mitochondrial inner membrane"/>
    <property type="evidence" value="ECO:0007669"/>
    <property type="project" value="UniProtKB-SubCell"/>
</dbReference>
<evidence type="ECO:0000313" key="18">
    <source>
        <dbReference type="Proteomes" id="UP001194746"/>
    </source>
</evidence>
<proteinExistence type="inferred from homology"/>
<evidence type="ECO:0000256" key="2">
    <source>
        <dbReference type="ARBA" id="ARBA00006720"/>
    </source>
</evidence>
<keyword evidence="5 14" id="KW-0999">Mitochondrion inner membrane</keyword>
<keyword evidence="4" id="KW-0479">Metal-binding</keyword>
<dbReference type="GO" id="GO:0045039">
    <property type="term" value="P:protein insertion into mitochondrial inner membrane"/>
    <property type="evidence" value="ECO:0007669"/>
    <property type="project" value="UniProtKB-ARBA"/>
</dbReference>
<evidence type="ECO:0000256" key="5">
    <source>
        <dbReference type="ARBA" id="ARBA00022792"/>
    </source>
</evidence>
<protein>
    <recommendedName>
        <fullName evidence="14">Mitochondrial import inner membrane translocase subunit</fullName>
    </recommendedName>
</protein>
<dbReference type="InterPro" id="IPR004217">
    <property type="entry name" value="Tim10-like"/>
</dbReference>
<comment type="subunit">
    <text evidence="13">Heterohexamer; composed of 3 copies of TIM8 and 3 copies of TIM13, named soluble 70 kDa complex. Associates with the TIM22 complex, whose core is composed of TIM22 and TIM54. Interacts with the transmembrane regions of multi-pass transmembrane proteins in transit.</text>
</comment>
<evidence type="ECO:0000256" key="15">
    <source>
        <dbReference type="SAM" id="MobiDB-lite"/>
    </source>
</evidence>
<dbReference type="GO" id="GO:0042719">
    <property type="term" value="C:mitochondrial intermembrane space chaperone complex"/>
    <property type="evidence" value="ECO:0007669"/>
    <property type="project" value="UniProtKB-ARBA"/>
</dbReference>
<keyword evidence="8 14" id="KW-0811">Translocation</keyword>
<keyword evidence="18" id="KW-1185">Reference proteome</keyword>